<feature type="chain" id="PRO_5017960905" evidence="1">
    <location>
        <begin position="21"/>
        <end position="173"/>
    </location>
</feature>
<dbReference type="RefSeq" id="WP_120518442.1">
    <property type="nucleotide sequence ID" value="NZ_QXZY01000013.1"/>
</dbReference>
<proteinExistence type="predicted"/>
<keyword evidence="1" id="KW-0732">Signal</keyword>
<feature type="signal peptide" evidence="1">
    <location>
        <begin position="1"/>
        <end position="20"/>
    </location>
</feature>
<dbReference type="Proteomes" id="UP000279089">
    <property type="component" value="Unassembled WGS sequence"/>
</dbReference>
<dbReference type="OrthoDB" id="660497at2"/>
<evidence type="ECO:0000313" key="3">
    <source>
        <dbReference type="Proteomes" id="UP000279089"/>
    </source>
</evidence>
<accession>A0A3N4MG02</accession>
<keyword evidence="3" id="KW-1185">Reference proteome</keyword>
<sequence length="173" mass="20869">MRNLLIIGLLMLFPFATALAQNEQDSIPFEQVVVEKIFGKNKTLLFFECLKIYKDESFEFVTVLNDYETEKHPWFLERLYLLKIYNEQFESLDEQKMFSLTKRLIASDREYTKYQMRYYRRMIKVLGVARTAQFFQLDNYIEQATRAYLQNNIPFIKQLESHRLPEQPPLVIK</sequence>
<evidence type="ECO:0000313" key="2">
    <source>
        <dbReference type="EMBL" id="RPD39010.1"/>
    </source>
</evidence>
<dbReference type="EMBL" id="RMBX01000013">
    <property type="protein sequence ID" value="RPD39010.1"/>
    <property type="molecule type" value="Genomic_DNA"/>
</dbReference>
<comment type="caution">
    <text evidence="2">The sequence shown here is derived from an EMBL/GenBank/DDBJ whole genome shotgun (WGS) entry which is preliminary data.</text>
</comment>
<organism evidence="2 3">
    <name type="scientific">Chitinophaga barathri</name>
    <dbReference type="NCBI Taxonomy" id="1647451"/>
    <lineage>
        <taxon>Bacteria</taxon>
        <taxon>Pseudomonadati</taxon>
        <taxon>Bacteroidota</taxon>
        <taxon>Chitinophagia</taxon>
        <taxon>Chitinophagales</taxon>
        <taxon>Chitinophagaceae</taxon>
        <taxon>Chitinophaga</taxon>
    </lineage>
</organism>
<protein>
    <submittedName>
        <fullName evidence="2">Uncharacterized protein</fullName>
    </submittedName>
</protein>
<evidence type="ECO:0000256" key="1">
    <source>
        <dbReference type="SAM" id="SignalP"/>
    </source>
</evidence>
<gene>
    <name evidence="2" type="ORF">EG028_23010</name>
</gene>
<reference evidence="3" key="1">
    <citation type="submission" date="2018-11" db="EMBL/GenBank/DDBJ databases">
        <title>Chitinophaga lutea sp.nov., isolate from arsenic contaminated soil.</title>
        <authorList>
            <person name="Zong Y."/>
        </authorList>
    </citation>
    <scope>NUCLEOTIDE SEQUENCE [LARGE SCALE GENOMIC DNA]</scope>
    <source>
        <strain evidence="3">YLT18</strain>
    </source>
</reference>
<name>A0A3N4MG02_9BACT</name>
<dbReference type="AlphaFoldDB" id="A0A3N4MG02"/>